<evidence type="ECO:0000259" key="8">
    <source>
        <dbReference type="Pfam" id="PF03458"/>
    </source>
</evidence>
<dbReference type="Proteomes" id="UP000886845">
    <property type="component" value="Unassembled WGS sequence"/>
</dbReference>
<organism evidence="9 10">
    <name type="scientific">Candidatus Spyradenecus faecavium</name>
    <dbReference type="NCBI Taxonomy" id="2840947"/>
    <lineage>
        <taxon>Bacteria</taxon>
        <taxon>Pseudomonadati</taxon>
        <taxon>Lentisphaerota</taxon>
        <taxon>Lentisphaeria</taxon>
        <taxon>Lentisphaerales</taxon>
        <taxon>Lentisphaeraceae</taxon>
        <taxon>Lentisphaeraceae incertae sedis</taxon>
        <taxon>Candidatus Spyradenecus</taxon>
    </lineage>
</organism>
<feature type="transmembrane region" description="Helical" evidence="7">
    <location>
        <begin position="159"/>
        <end position="178"/>
    </location>
</feature>
<accession>A0A9D1NP10</accession>
<evidence type="ECO:0000313" key="9">
    <source>
        <dbReference type="EMBL" id="HIV09938.1"/>
    </source>
</evidence>
<feature type="transmembrane region" description="Helical" evidence="7">
    <location>
        <begin position="38"/>
        <end position="57"/>
    </location>
</feature>
<evidence type="ECO:0000256" key="3">
    <source>
        <dbReference type="ARBA" id="ARBA00022475"/>
    </source>
</evidence>
<dbReference type="AlphaFoldDB" id="A0A9D1NP10"/>
<evidence type="ECO:0000256" key="2">
    <source>
        <dbReference type="ARBA" id="ARBA00008193"/>
    </source>
</evidence>
<feature type="transmembrane region" description="Helical" evidence="7">
    <location>
        <begin position="97"/>
        <end position="114"/>
    </location>
</feature>
<proteinExistence type="inferred from homology"/>
<gene>
    <name evidence="9" type="ORF">IAC79_07490</name>
</gene>
<evidence type="ECO:0000256" key="1">
    <source>
        <dbReference type="ARBA" id="ARBA00004651"/>
    </source>
</evidence>
<dbReference type="PANTHER" id="PTHR30506:SF3">
    <property type="entry name" value="UPF0126 INNER MEMBRANE PROTEIN YADS-RELATED"/>
    <property type="match status" value="1"/>
</dbReference>
<comment type="caution">
    <text evidence="9">The sequence shown here is derived from an EMBL/GenBank/DDBJ whole genome shotgun (WGS) entry which is preliminary data.</text>
</comment>
<keyword evidence="5 7" id="KW-1133">Transmembrane helix</keyword>
<evidence type="ECO:0000256" key="4">
    <source>
        <dbReference type="ARBA" id="ARBA00022692"/>
    </source>
</evidence>
<feature type="domain" description="Glycine transporter" evidence="8">
    <location>
        <begin position="102"/>
        <end position="175"/>
    </location>
</feature>
<feature type="transmembrane region" description="Helical" evidence="7">
    <location>
        <begin position="73"/>
        <end position="90"/>
    </location>
</feature>
<protein>
    <submittedName>
        <fullName evidence="9">Trimeric intracellular cation channel family protein</fullName>
    </submittedName>
</protein>
<comment type="similarity">
    <text evidence="2">Belongs to the UPF0126 family.</text>
</comment>
<dbReference type="Pfam" id="PF03458">
    <property type="entry name" value="Gly_transporter"/>
    <property type="match status" value="2"/>
</dbReference>
<dbReference type="EMBL" id="DVOR01000234">
    <property type="protein sequence ID" value="HIV09938.1"/>
    <property type="molecule type" value="Genomic_DNA"/>
</dbReference>
<name>A0A9D1NP10_9BACT</name>
<reference evidence="9" key="2">
    <citation type="journal article" date="2021" name="PeerJ">
        <title>Extensive microbial diversity within the chicken gut microbiome revealed by metagenomics and culture.</title>
        <authorList>
            <person name="Gilroy R."/>
            <person name="Ravi A."/>
            <person name="Getino M."/>
            <person name="Pursley I."/>
            <person name="Horton D.L."/>
            <person name="Alikhan N.F."/>
            <person name="Baker D."/>
            <person name="Gharbi K."/>
            <person name="Hall N."/>
            <person name="Watson M."/>
            <person name="Adriaenssens E.M."/>
            <person name="Foster-Nyarko E."/>
            <person name="Jarju S."/>
            <person name="Secka A."/>
            <person name="Antonio M."/>
            <person name="Oren A."/>
            <person name="Chaudhuri R.R."/>
            <person name="La Ragione R."/>
            <person name="Hildebrand F."/>
            <person name="Pallen M.J."/>
        </authorList>
    </citation>
    <scope>NUCLEOTIDE SEQUENCE</scope>
    <source>
        <strain evidence="9">35461</strain>
    </source>
</reference>
<keyword evidence="3" id="KW-1003">Cell membrane</keyword>
<feature type="domain" description="Glycine transporter" evidence="8">
    <location>
        <begin position="16"/>
        <end position="89"/>
    </location>
</feature>
<dbReference type="PANTHER" id="PTHR30506">
    <property type="entry name" value="INNER MEMBRANE PROTEIN"/>
    <property type="match status" value="1"/>
</dbReference>
<dbReference type="GO" id="GO:0005886">
    <property type="term" value="C:plasma membrane"/>
    <property type="evidence" value="ECO:0007669"/>
    <property type="project" value="UniProtKB-SubCell"/>
</dbReference>
<reference evidence="9" key="1">
    <citation type="submission" date="2020-10" db="EMBL/GenBank/DDBJ databases">
        <authorList>
            <person name="Gilroy R."/>
        </authorList>
    </citation>
    <scope>NUCLEOTIDE SEQUENCE</scope>
    <source>
        <strain evidence="9">35461</strain>
    </source>
</reference>
<comment type="subcellular location">
    <subcellularLocation>
        <location evidence="1">Cell membrane</location>
        <topology evidence="1">Multi-pass membrane protein</topology>
    </subcellularLocation>
</comment>
<sequence>MDLSFFTEHRDAIILALDLFGTAVFAVTGALRGWRSRLDFFGVIVLACAVGIGGGLMRDALIGATPAAAFQDSRYLIICALVGGISFYVAPRLGDRWNVIPVLDALGLGVFTAIGCEKAAAYGCQWVAVALCGVMTAVGGGVIRDVLAMRVPAVLRSDFYATASLLGGGLFLAMRRWMPDSDLAYFWRFLAVSAFVLLVRLIAMRFKFRLPEAHTVPARQRWHLKYPRLKLPKE</sequence>
<feature type="transmembrane region" description="Helical" evidence="7">
    <location>
        <begin position="184"/>
        <end position="203"/>
    </location>
</feature>
<evidence type="ECO:0000256" key="6">
    <source>
        <dbReference type="ARBA" id="ARBA00023136"/>
    </source>
</evidence>
<keyword evidence="6 7" id="KW-0472">Membrane</keyword>
<evidence type="ECO:0000256" key="5">
    <source>
        <dbReference type="ARBA" id="ARBA00022989"/>
    </source>
</evidence>
<feature type="transmembrane region" description="Helical" evidence="7">
    <location>
        <begin position="126"/>
        <end position="147"/>
    </location>
</feature>
<dbReference type="InterPro" id="IPR005115">
    <property type="entry name" value="Gly_transporter"/>
</dbReference>
<evidence type="ECO:0000313" key="10">
    <source>
        <dbReference type="Proteomes" id="UP000886845"/>
    </source>
</evidence>
<keyword evidence="4 7" id="KW-0812">Transmembrane</keyword>
<evidence type="ECO:0000256" key="7">
    <source>
        <dbReference type="SAM" id="Phobius"/>
    </source>
</evidence>
<feature type="transmembrane region" description="Helical" evidence="7">
    <location>
        <begin position="12"/>
        <end position="31"/>
    </location>
</feature>